<evidence type="ECO:0000313" key="3">
    <source>
        <dbReference type="Proteomes" id="UP001334248"/>
    </source>
</evidence>
<protein>
    <submittedName>
        <fullName evidence="2">Uncharacterized protein</fullName>
    </submittedName>
</protein>
<dbReference type="EMBL" id="JAVHJV010000004">
    <property type="protein sequence ID" value="KAK5943201.1"/>
    <property type="molecule type" value="Genomic_DNA"/>
</dbReference>
<evidence type="ECO:0000256" key="1">
    <source>
        <dbReference type="SAM" id="MobiDB-lite"/>
    </source>
</evidence>
<accession>A0ABR0RRF6</accession>
<name>A0ABR0RRF6_9EURO</name>
<gene>
    <name evidence="2" type="ORF">PMZ80_004207</name>
</gene>
<sequence>MPAIASQIPLSQRSWKKVYEWSGFKLDALGLITLLGLQEVDYALGQLTHNGYLEYLPFLAANVVAADTIAKPLPGYRLFNLTDGVEALDVSAWFTHWLEHQRLQYASTKIRIHQRSATSSSYSLPKEWPFMVPAILLAGILLCLATQSRNVDDSGLAIHLTNVICLIGTVVCRTISLTQMRAAVDQVVLRYYRQPHTAHNHKECDVWLALPSGKSVRIEAQRGHVLSLLTLPRLLRPKLYDVSRGTCWVMVAGHAVTLGSTSLLYQAACITSMIASTVLLLCRPRWACTKEAKLRIGNVLEFEIVAHNFIDDTDDRHSHAYARMNMEPEMEESMVAWGLMPHTRNSGWWNRYQDVKQRVNGNEAKTCIYATEGCYSLELERTIESSTSAQVGDQEGLQSDSQTNNSAAEAEVVAT</sequence>
<dbReference type="Proteomes" id="UP001334248">
    <property type="component" value="Unassembled WGS sequence"/>
</dbReference>
<dbReference type="RefSeq" id="XP_064731291.1">
    <property type="nucleotide sequence ID" value="XM_064872633.1"/>
</dbReference>
<feature type="region of interest" description="Disordered" evidence="1">
    <location>
        <begin position="386"/>
        <end position="415"/>
    </location>
</feature>
<comment type="caution">
    <text evidence="2">The sequence shown here is derived from an EMBL/GenBank/DDBJ whole genome shotgun (WGS) entry which is preliminary data.</text>
</comment>
<organism evidence="2 3">
    <name type="scientific">Knufia obscura</name>
    <dbReference type="NCBI Taxonomy" id="1635080"/>
    <lineage>
        <taxon>Eukaryota</taxon>
        <taxon>Fungi</taxon>
        <taxon>Dikarya</taxon>
        <taxon>Ascomycota</taxon>
        <taxon>Pezizomycotina</taxon>
        <taxon>Eurotiomycetes</taxon>
        <taxon>Chaetothyriomycetidae</taxon>
        <taxon>Chaetothyriales</taxon>
        <taxon>Trichomeriaceae</taxon>
        <taxon>Knufia</taxon>
    </lineage>
</organism>
<reference evidence="2 3" key="1">
    <citation type="journal article" date="2023" name="Res Sq">
        <title>Genomic and morphological characterization of Knufia obscura isolated from the Mars 2020 spacecraft assembly facility.</title>
        <authorList>
            <person name="Chander A.M."/>
            <person name="Teixeira M.M."/>
            <person name="Singh N.K."/>
            <person name="Williams M.P."/>
            <person name="Parker C.W."/>
            <person name="Leo P."/>
            <person name="Stajich J.E."/>
            <person name="Torok T."/>
            <person name="Tighe S."/>
            <person name="Mason C.E."/>
            <person name="Venkateswaran K."/>
        </authorList>
    </citation>
    <scope>NUCLEOTIDE SEQUENCE [LARGE SCALE GENOMIC DNA]</scope>
    <source>
        <strain evidence="2 3">CCFEE 5817</strain>
    </source>
</reference>
<keyword evidence="3" id="KW-1185">Reference proteome</keyword>
<evidence type="ECO:0000313" key="2">
    <source>
        <dbReference type="EMBL" id="KAK5943201.1"/>
    </source>
</evidence>
<proteinExistence type="predicted"/>
<dbReference type="GeneID" id="89997656"/>
<feature type="compositionally biased region" description="Polar residues" evidence="1">
    <location>
        <begin position="386"/>
        <end position="407"/>
    </location>
</feature>